<sequence length="843" mass="93195">MYNKLYILFTFLLFFKYIYTEISIPANAANGVLNSYLILDGTYSYQDAVAQGLSRSSDGYKGYILTIESKEEMDYIKTSIPVSATSFWLGASKLDTYGNQWGWNNGVMRNQPFYQTFPERCFSYCGNFQGYNSSLTGTPGIIFNPNNDWFVVNSNEPQMVILEFGPDNSAIPIFGYLDYNSQDFEISQFASWRGTFTVSFSFSFGQVPCTQITVLSDTDRKVRCTLVPKPSSYTGKVKITIAITGGSNSNYFYYFNSPYFQSFQQSGPQLSVFGLNFQAISTSTLNIGGVTVNILTDTSNTPNRMTINMITAPSILRPVILSDTNYIYVNRPSFIKNGLLYAYNPIEMLYQDAVTASTQSTLLNSNGYLAYINTEELVTFIKNYFVPSFFRIWTNIQYASGSGFSYYNTSIGGPSEIPIISSGGTTCFFYDLFMNQTIGSALNPALKYPTIVAYGVQKPQIDTSIQVGTVPTIGGVLTLSMLSNNGLPGGKISIKLPTSTSTGTITYDRRLQIVVPAGTGKNIPSTIKVSMDQNINPFNGQFNYAFSYNGPTITDISSTGALPGNLTITGVDLGLSQTTRSVGGFPCVIIDYLLVPQQKIVCQFISLQPKQSKYYINVTVDGQTSNSLEFSPIWIDGFSPSALSLDGGLVEITGNGFVKNYTVPPTIPLPPVYVLVKESNQNCTIVNVSSDKIQCTLPPHSSTLLFSIVVVLGSERVETQRQFSYQEFEITKIDKSGGMVVKLTGSYFSLYHPNWKFSVGAGIPSLVNMIDDENVEITFSSNCTNGFFEIKSKGGFFTYQSNQNWCNTSNIISKFNYFRSKSKHHDHDSIHGLSNVLENIVKP</sequence>
<evidence type="ECO:0000256" key="2">
    <source>
        <dbReference type="SAM" id="SignalP"/>
    </source>
</evidence>
<dbReference type="Proteomes" id="UP000001396">
    <property type="component" value="Unassembled WGS sequence"/>
</dbReference>
<keyword evidence="2" id="KW-0732">Signal</keyword>
<dbReference type="Pfam" id="PF01833">
    <property type="entry name" value="TIG"/>
    <property type="match status" value="2"/>
</dbReference>
<comment type="caution">
    <text evidence="4">The sequence shown here is derived from an EMBL/GenBank/DDBJ whole genome shotgun (WGS) entry which is preliminary data.</text>
</comment>
<evidence type="ECO:0000313" key="5">
    <source>
        <dbReference type="Proteomes" id="UP000001396"/>
    </source>
</evidence>
<dbReference type="InterPro" id="IPR002909">
    <property type="entry name" value="IPT_dom"/>
</dbReference>
<dbReference type="Gene3D" id="2.60.40.10">
    <property type="entry name" value="Immunoglobulins"/>
    <property type="match status" value="2"/>
</dbReference>
<dbReference type="SUPFAM" id="SSF81296">
    <property type="entry name" value="E set domains"/>
    <property type="match status" value="1"/>
</dbReference>
<evidence type="ECO:0000313" key="4">
    <source>
        <dbReference type="EMBL" id="EFA82578.1"/>
    </source>
</evidence>
<dbReference type="InParanoid" id="D3B735"/>
<evidence type="ECO:0000259" key="3">
    <source>
        <dbReference type="PROSITE" id="PS50041"/>
    </source>
</evidence>
<protein>
    <recommendedName>
        <fullName evidence="3">C-type lectin domain-containing protein</fullName>
    </recommendedName>
</protein>
<organism evidence="4 5">
    <name type="scientific">Heterostelium pallidum (strain ATCC 26659 / Pp 5 / PN500)</name>
    <name type="common">Cellular slime mold</name>
    <name type="synonym">Polysphondylium pallidum</name>
    <dbReference type="NCBI Taxonomy" id="670386"/>
    <lineage>
        <taxon>Eukaryota</taxon>
        <taxon>Amoebozoa</taxon>
        <taxon>Evosea</taxon>
        <taxon>Eumycetozoa</taxon>
        <taxon>Dictyostelia</taxon>
        <taxon>Acytosteliales</taxon>
        <taxon>Acytosteliaceae</taxon>
        <taxon>Heterostelium</taxon>
    </lineage>
</organism>
<feature type="signal peptide" evidence="2">
    <location>
        <begin position="1"/>
        <end position="20"/>
    </location>
</feature>
<gene>
    <name evidence="4" type="ORF">PPL_04268</name>
</gene>
<dbReference type="InterPro" id="IPR016187">
    <property type="entry name" value="CTDL_fold"/>
</dbReference>
<keyword evidence="5" id="KW-1185">Reference proteome</keyword>
<dbReference type="PANTHER" id="PTHR31341">
    <property type="entry name" value="IPT/TIG DOMAIN-CONTAINING PROTEIN-RELATED-RELATED"/>
    <property type="match status" value="1"/>
</dbReference>
<feature type="domain" description="C-type lectin" evidence="3">
    <location>
        <begin position="64"/>
        <end position="121"/>
    </location>
</feature>
<evidence type="ECO:0000256" key="1">
    <source>
        <dbReference type="ARBA" id="ARBA00023180"/>
    </source>
</evidence>
<dbReference type="InterPro" id="IPR013783">
    <property type="entry name" value="Ig-like_fold"/>
</dbReference>
<dbReference type="InterPro" id="IPR014756">
    <property type="entry name" value="Ig_E-set"/>
</dbReference>
<feature type="chain" id="PRO_5003040920" description="C-type lectin domain-containing protein" evidence="2">
    <location>
        <begin position="21"/>
        <end position="843"/>
    </location>
</feature>
<dbReference type="Gene3D" id="3.10.100.10">
    <property type="entry name" value="Mannose-Binding Protein A, subunit A"/>
    <property type="match status" value="1"/>
</dbReference>
<dbReference type="EMBL" id="ADBJ01000018">
    <property type="protein sequence ID" value="EFA82578.1"/>
    <property type="molecule type" value="Genomic_DNA"/>
</dbReference>
<accession>D3B735</accession>
<dbReference type="RefSeq" id="XP_020434695.1">
    <property type="nucleotide sequence ID" value="XM_020575175.1"/>
</dbReference>
<dbReference type="SUPFAM" id="SSF56436">
    <property type="entry name" value="C-type lectin-like"/>
    <property type="match status" value="2"/>
</dbReference>
<dbReference type="PROSITE" id="PS50041">
    <property type="entry name" value="C_TYPE_LECTIN_2"/>
    <property type="match status" value="1"/>
</dbReference>
<dbReference type="InterPro" id="IPR001304">
    <property type="entry name" value="C-type_lectin-like"/>
</dbReference>
<name>D3B735_HETP5</name>
<dbReference type="InterPro" id="IPR052014">
    <property type="entry name" value="Dictyostelium_Tiger"/>
</dbReference>
<dbReference type="CDD" id="cd00603">
    <property type="entry name" value="IPT_PCSR"/>
    <property type="match status" value="1"/>
</dbReference>
<dbReference type="InterPro" id="IPR016186">
    <property type="entry name" value="C-type_lectin-like/link_sf"/>
</dbReference>
<dbReference type="GeneID" id="31359755"/>
<reference evidence="4 5" key="1">
    <citation type="journal article" date="2011" name="Genome Res.">
        <title>Phylogeny-wide analysis of social amoeba genomes highlights ancient origins for complex intercellular communication.</title>
        <authorList>
            <person name="Heidel A.J."/>
            <person name="Lawal H.M."/>
            <person name="Felder M."/>
            <person name="Schilde C."/>
            <person name="Helps N.R."/>
            <person name="Tunggal B."/>
            <person name="Rivero F."/>
            <person name="John U."/>
            <person name="Schleicher M."/>
            <person name="Eichinger L."/>
            <person name="Platzer M."/>
            <person name="Noegel A.A."/>
            <person name="Schaap P."/>
            <person name="Gloeckner G."/>
        </authorList>
    </citation>
    <scope>NUCLEOTIDE SEQUENCE [LARGE SCALE GENOMIC DNA]</scope>
    <source>
        <strain evidence="5">ATCC 26659 / Pp 5 / PN500</strain>
    </source>
</reference>
<dbReference type="AlphaFoldDB" id="D3B735"/>
<keyword evidence="1" id="KW-0325">Glycoprotein</keyword>
<proteinExistence type="predicted"/>